<dbReference type="InterPro" id="IPR050509">
    <property type="entry name" value="CoA-transferase_III"/>
</dbReference>
<dbReference type="FunFam" id="3.30.1540.10:FF:000004">
    <property type="entry name" value="Probable alpha-methylacyl-CoA racemase mcr"/>
    <property type="match status" value="1"/>
</dbReference>
<dbReference type="AlphaFoldDB" id="A0A919MBJ1"/>
<dbReference type="InterPro" id="IPR003673">
    <property type="entry name" value="CoA-Trfase_fam_III"/>
</dbReference>
<accession>A0A919MBJ1</accession>
<dbReference type="GO" id="GO:0016740">
    <property type="term" value="F:transferase activity"/>
    <property type="evidence" value="ECO:0007669"/>
    <property type="project" value="UniProtKB-KW"/>
</dbReference>
<dbReference type="GO" id="GO:0016853">
    <property type="term" value="F:isomerase activity"/>
    <property type="evidence" value="ECO:0007669"/>
    <property type="project" value="UniProtKB-KW"/>
</dbReference>
<dbReference type="Gene3D" id="3.30.1540.10">
    <property type="entry name" value="formyl-coa transferase, domain 3"/>
    <property type="match status" value="1"/>
</dbReference>
<evidence type="ECO:0000256" key="3">
    <source>
        <dbReference type="SAM" id="MobiDB-lite"/>
    </source>
</evidence>
<protein>
    <submittedName>
        <fullName evidence="4">CoA transferase</fullName>
    </submittedName>
</protein>
<feature type="region of interest" description="Disordered" evidence="3">
    <location>
        <begin position="331"/>
        <end position="360"/>
    </location>
</feature>
<reference evidence="4" key="1">
    <citation type="submission" date="2021-01" db="EMBL/GenBank/DDBJ databases">
        <title>Whole genome shotgun sequence of Actinoplanes cyaneus NBRC 14990.</title>
        <authorList>
            <person name="Komaki H."/>
            <person name="Tamura T."/>
        </authorList>
    </citation>
    <scope>NUCLEOTIDE SEQUENCE</scope>
    <source>
        <strain evidence="4">NBRC 14990</strain>
    </source>
</reference>
<evidence type="ECO:0000313" key="4">
    <source>
        <dbReference type="EMBL" id="GID65151.1"/>
    </source>
</evidence>
<comment type="similarity">
    <text evidence="1">Belongs to the CoA-transferase III family.</text>
</comment>
<dbReference type="PANTHER" id="PTHR48228">
    <property type="entry name" value="SUCCINYL-COA--D-CITRAMALATE COA-TRANSFERASE"/>
    <property type="match status" value="1"/>
</dbReference>
<evidence type="ECO:0000256" key="1">
    <source>
        <dbReference type="ARBA" id="ARBA00008383"/>
    </source>
</evidence>
<dbReference type="InterPro" id="IPR023606">
    <property type="entry name" value="CoA-Trfase_III_dom_1_sf"/>
</dbReference>
<organism evidence="4 5">
    <name type="scientific">Actinoplanes cyaneus</name>
    <dbReference type="NCBI Taxonomy" id="52696"/>
    <lineage>
        <taxon>Bacteria</taxon>
        <taxon>Bacillati</taxon>
        <taxon>Actinomycetota</taxon>
        <taxon>Actinomycetes</taxon>
        <taxon>Micromonosporales</taxon>
        <taxon>Micromonosporaceae</taxon>
        <taxon>Actinoplanes</taxon>
    </lineage>
</organism>
<dbReference type="InterPro" id="IPR044855">
    <property type="entry name" value="CoA-Trfase_III_dom3_sf"/>
</dbReference>
<comment type="caution">
    <text evidence="4">The sequence shown here is derived from an EMBL/GenBank/DDBJ whole genome shotgun (WGS) entry which is preliminary data.</text>
</comment>
<proteinExistence type="inferred from homology"/>
<gene>
    <name evidence="4" type="primary">mcr</name>
    <name evidence="4" type="ORF">Acy02nite_30320</name>
</gene>
<dbReference type="Proteomes" id="UP000619479">
    <property type="component" value="Unassembled WGS sequence"/>
</dbReference>
<sequence length="360" mass="37640">MGALNGIRVVELAGLAPGPFGCMVLADLGADVVLVDRPGGAGPLVPPPGPLQRGRRAVALDLKTPDGLAGLLSLAERADVLVEGFRPGVAERLGFGPETCEKINPRLVYARMTGWGQDGPLAAAAGHDIDYLAVAGALEPLGRAGDRPHAPINLLADFAGGGMLLAVGVLAALLERERSGRGQVVDAAMVDGSALLTTFLHGMIGNGMWRGGRGENLLDGGAPFYDTYQAADGGYLAVGALEPQFYAALLTGLGLDGDPDLPSQFERRRWPELRQIFTERFASRTRDAWAEIFAGLDACVSPVLTPAEAPRHPHNRARSTFVEVGGTVQPAPAPRFGRTPASVPEPSRAATVPEILASWS</sequence>
<evidence type="ECO:0000256" key="2">
    <source>
        <dbReference type="ARBA" id="ARBA00023235"/>
    </source>
</evidence>
<dbReference type="EMBL" id="BOMH01000020">
    <property type="protein sequence ID" value="GID65151.1"/>
    <property type="molecule type" value="Genomic_DNA"/>
</dbReference>
<dbReference type="Gene3D" id="3.40.50.10540">
    <property type="entry name" value="Crotonobetainyl-coa:carnitine coa-transferase, domain 1"/>
    <property type="match status" value="1"/>
</dbReference>
<dbReference type="PANTHER" id="PTHR48228:SF5">
    <property type="entry name" value="ALPHA-METHYLACYL-COA RACEMASE"/>
    <property type="match status" value="1"/>
</dbReference>
<name>A0A919MBJ1_9ACTN</name>
<dbReference type="Pfam" id="PF02515">
    <property type="entry name" value="CoA_transf_3"/>
    <property type="match status" value="1"/>
</dbReference>
<keyword evidence="2" id="KW-0413">Isomerase</keyword>
<evidence type="ECO:0000313" key="5">
    <source>
        <dbReference type="Proteomes" id="UP000619479"/>
    </source>
</evidence>
<keyword evidence="5" id="KW-1185">Reference proteome</keyword>
<dbReference type="RefSeq" id="WP_203740994.1">
    <property type="nucleotide sequence ID" value="NZ_BAAAUC010000016.1"/>
</dbReference>
<keyword evidence="4" id="KW-0808">Transferase</keyword>
<dbReference type="SUPFAM" id="SSF89796">
    <property type="entry name" value="CoA-transferase family III (CaiB/BaiF)"/>
    <property type="match status" value="1"/>
</dbReference>